<dbReference type="Gene3D" id="2.60.40.10">
    <property type="entry name" value="Immunoglobulins"/>
    <property type="match status" value="2"/>
</dbReference>
<dbReference type="PIRSF" id="PIRSF000459">
    <property type="entry name" value="TGM_EBP42"/>
    <property type="match status" value="1"/>
</dbReference>
<keyword evidence="5" id="KW-0012">Acyltransferase</keyword>
<evidence type="ECO:0000256" key="3">
    <source>
        <dbReference type="ARBA" id="ARBA00022723"/>
    </source>
</evidence>
<keyword evidence="12" id="KW-1185">Reference proteome</keyword>
<dbReference type="GeneTree" id="ENSGT01050000244939"/>
<evidence type="ECO:0000256" key="4">
    <source>
        <dbReference type="ARBA" id="ARBA00022837"/>
    </source>
</evidence>
<keyword evidence="4 9" id="KW-0106">Calcium</keyword>
<dbReference type="FunFam" id="2.60.40.10:FF:000171">
    <property type="entry name" value="protein-glutamine gamma-glutamyltransferase 6"/>
    <property type="match status" value="1"/>
</dbReference>
<evidence type="ECO:0000256" key="2">
    <source>
        <dbReference type="ARBA" id="ARBA00022679"/>
    </source>
</evidence>
<dbReference type="InterPro" id="IPR036985">
    <property type="entry name" value="Transglutaminase-like_sf"/>
</dbReference>
<feature type="binding site" evidence="9">
    <location>
        <position position="463"/>
    </location>
    <ligand>
        <name>Ca(2+)</name>
        <dbReference type="ChEBI" id="CHEBI:29108"/>
    </ligand>
</feature>
<dbReference type="Gene3D" id="3.90.260.10">
    <property type="entry name" value="Transglutaminase-like"/>
    <property type="match status" value="1"/>
</dbReference>
<dbReference type="Ensembl" id="ENSHHUT00000075733.1">
    <property type="protein sequence ID" value="ENSHHUP00000073317.1"/>
    <property type="gene ID" value="ENSHHUG00000043001.1"/>
</dbReference>
<keyword evidence="2" id="KW-0808">Transferase</keyword>
<feature type="active site" evidence="8">
    <location>
        <position position="286"/>
    </location>
</feature>
<reference evidence="11" key="2">
    <citation type="submission" date="2025-08" db="UniProtKB">
        <authorList>
            <consortium name="Ensembl"/>
        </authorList>
    </citation>
    <scope>IDENTIFICATION</scope>
</reference>
<evidence type="ECO:0000256" key="6">
    <source>
        <dbReference type="ARBA" id="ARBA00024222"/>
    </source>
</evidence>
<dbReference type="InterPro" id="IPR036238">
    <property type="entry name" value="Transglutaminase_C_sf"/>
</dbReference>
<dbReference type="InterPro" id="IPR050779">
    <property type="entry name" value="Transglutaminase"/>
</dbReference>
<feature type="binding site" evidence="9">
    <location>
        <position position="408"/>
    </location>
    <ligand>
        <name>Ca(2+)</name>
        <dbReference type="ChEBI" id="CHEBI:29108"/>
    </ligand>
</feature>
<evidence type="ECO:0000256" key="5">
    <source>
        <dbReference type="ARBA" id="ARBA00023315"/>
    </source>
</evidence>
<dbReference type="InterPro" id="IPR013783">
    <property type="entry name" value="Ig-like_fold"/>
</dbReference>
<dbReference type="SMART" id="SM00460">
    <property type="entry name" value="TGc"/>
    <property type="match status" value="1"/>
</dbReference>
<dbReference type="InterPro" id="IPR001102">
    <property type="entry name" value="Transglutaminase_N"/>
</dbReference>
<evidence type="ECO:0000313" key="12">
    <source>
        <dbReference type="Proteomes" id="UP000314982"/>
    </source>
</evidence>
<dbReference type="Pfam" id="PF00927">
    <property type="entry name" value="Transglut_C"/>
    <property type="match status" value="1"/>
</dbReference>
<feature type="domain" description="Transglutaminase-like" evidence="10">
    <location>
        <begin position="278"/>
        <end position="371"/>
    </location>
</feature>
<reference evidence="11" key="3">
    <citation type="submission" date="2025-09" db="UniProtKB">
        <authorList>
            <consortium name="Ensembl"/>
        </authorList>
    </citation>
    <scope>IDENTIFICATION</scope>
</reference>
<evidence type="ECO:0000256" key="9">
    <source>
        <dbReference type="PIRSR" id="PIRSR000459-2"/>
    </source>
</evidence>
<accession>A0A4W5QB51</accession>
<comment type="cofactor">
    <cofactor evidence="9">
        <name>Ca(2+)</name>
        <dbReference type="ChEBI" id="CHEBI:29108"/>
    </cofactor>
    <text evidence="9">Binds 1 Ca(2+) ion per subunit.</text>
</comment>
<evidence type="ECO:0000256" key="1">
    <source>
        <dbReference type="ARBA" id="ARBA00005968"/>
    </source>
</evidence>
<comment type="catalytic activity">
    <reaction evidence="7">
        <text>L-glutaminyl-[protein] + L-lysyl-[protein] = [protein]-L-lysyl-N(6)-5-L-glutamyl-[protein] + NH4(+)</text>
        <dbReference type="Rhea" id="RHEA:54816"/>
        <dbReference type="Rhea" id="RHEA-COMP:9752"/>
        <dbReference type="Rhea" id="RHEA-COMP:10207"/>
        <dbReference type="Rhea" id="RHEA-COMP:14005"/>
        <dbReference type="ChEBI" id="CHEBI:28938"/>
        <dbReference type="ChEBI" id="CHEBI:29969"/>
        <dbReference type="ChEBI" id="CHEBI:30011"/>
        <dbReference type="ChEBI" id="CHEBI:138370"/>
        <dbReference type="EC" id="2.3.2.13"/>
    </reaction>
</comment>
<evidence type="ECO:0000313" key="11">
    <source>
        <dbReference type="Ensembl" id="ENSHHUP00000073317.1"/>
    </source>
</evidence>
<dbReference type="InterPro" id="IPR002931">
    <property type="entry name" value="Transglutaminase-like"/>
</dbReference>
<keyword evidence="3 9" id="KW-0479">Metal-binding</keyword>
<sequence>SLPLPPPLTLSLSHPLFLSLSPASLSLSLSPDEVNTPQHSTHLYASDHLIVRRGQEFQLKVTFDPSKTCHSSCSTNPPGGSPQFSKGTYIPVSVAKDRQSPWAGRVVDSTDNVVTVGITPAPDCIVGKWRTYVAVVTPYGIRRTRRDESRDLYVLFNPWATGDSVFLDDDDEREECVLNEVGVIYHGAYDDVSERPWNFGQFDYGVLDACLFIMDKAAMPITNRGDAIKVARKASAMLNSHDDDGVLVGNWSGDYTYGVAPTSWTGSTEILLNYSSSKTPVCYAQCWVYAAVFNTFLRCLGIPARVVTNFYSAHDNDGNLKTDVILDENGRIDKHRTKDSIWNYHCWNECYMSRPDLPQGFGGWQAVDATPQETSDGMYRCGPASVQAIKHGQICFPFDAPFVFAEVNSDVVFYSRNPRDGTLEPVKVNSRHVGRMVVTKVPGQDARHDITDQYKFPEGSPEERTVLEKAEEYGCHREKATPLEADVELDMPLMEVRVGDDFELKLKFNNTSDQARTVDMYVSGNVVYYTGVTSSEFLFKTPRVILDPKKAEKQVMEVRSQDYMRKLVEQANLHFIATGKVKETGQIITSMRVVTLHTPKLSVEVGNIILHTPNSLLITAGSSLTWTEGFTPRRAGPTMLMASLDCAALRQVYGQAQLTVKP</sequence>
<comment type="similarity">
    <text evidence="1">Belongs to the transglutaminase superfamily. Transglutaminase family.</text>
</comment>
<feature type="active site" evidence="8">
    <location>
        <position position="368"/>
    </location>
</feature>
<dbReference type="Pfam" id="PF01841">
    <property type="entry name" value="Transglut_core"/>
    <property type="match status" value="1"/>
</dbReference>
<protein>
    <recommendedName>
        <fullName evidence="6">protein-glutamine gamma-glutamyltransferase</fullName>
        <ecNumber evidence="6">2.3.2.13</ecNumber>
    </recommendedName>
</protein>
<organism evidence="11 12">
    <name type="scientific">Hucho hucho</name>
    <name type="common">huchen</name>
    <dbReference type="NCBI Taxonomy" id="62062"/>
    <lineage>
        <taxon>Eukaryota</taxon>
        <taxon>Metazoa</taxon>
        <taxon>Chordata</taxon>
        <taxon>Craniata</taxon>
        <taxon>Vertebrata</taxon>
        <taxon>Euteleostomi</taxon>
        <taxon>Actinopterygii</taxon>
        <taxon>Neopterygii</taxon>
        <taxon>Teleostei</taxon>
        <taxon>Protacanthopterygii</taxon>
        <taxon>Salmoniformes</taxon>
        <taxon>Salmonidae</taxon>
        <taxon>Salmoninae</taxon>
        <taxon>Hucho</taxon>
    </lineage>
</organism>
<dbReference type="InterPro" id="IPR014756">
    <property type="entry name" value="Ig_E-set"/>
</dbReference>
<dbReference type="SUPFAM" id="SSF54001">
    <property type="entry name" value="Cysteine proteinases"/>
    <property type="match status" value="1"/>
</dbReference>
<dbReference type="SUPFAM" id="SSF81296">
    <property type="entry name" value="E set domains"/>
    <property type="match status" value="1"/>
</dbReference>
<dbReference type="InterPro" id="IPR008958">
    <property type="entry name" value="Transglutaminase_C"/>
</dbReference>
<dbReference type="PANTHER" id="PTHR11590:SF42">
    <property type="entry name" value="COAGULATION FACTOR XIII A CHAIN"/>
    <property type="match status" value="1"/>
</dbReference>
<dbReference type="GO" id="GO:0003810">
    <property type="term" value="F:protein-glutamine gamma-glutamyltransferase activity"/>
    <property type="evidence" value="ECO:0007669"/>
    <property type="project" value="UniProtKB-EC"/>
</dbReference>
<evidence type="ECO:0000256" key="8">
    <source>
        <dbReference type="PIRSR" id="PIRSR000459-1"/>
    </source>
</evidence>
<reference evidence="12" key="1">
    <citation type="submission" date="2018-06" db="EMBL/GenBank/DDBJ databases">
        <title>Genome assembly of Danube salmon.</title>
        <authorList>
            <person name="Macqueen D.J."/>
            <person name="Gundappa M.K."/>
        </authorList>
    </citation>
    <scope>NUCLEOTIDE SEQUENCE [LARGE SCALE GENOMIC DNA]</scope>
</reference>
<dbReference type="Proteomes" id="UP000314982">
    <property type="component" value="Unassembled WGS sequence"/>
</dbReference>
<dbReference type="InterPro" id="IPR023608">
    <property type="entry name" value="Transglutaminase_animal"/>
</dbReference>
<dbReference type="EC" id="2.3.2.13" evidence="6"/>
<proteinExistence type="inferred from homology"/>
<feature type="active site" evidence="8">
    <location>
        <position position="345"/>
    </location>
</feature>
<dbReference type="GO" id="GO:0072378">
    <property type="term" value="P:blood coagulation, fibrin clot formation"/>
    <property type="evidence" value="ECO:0007669"/>
    <property type="project" value="TreeGrafter"/>
</dbReference>
<dbReference type="SUPFAM" id="SSF49309">
    <property type="entry name" value="Transglutaminase, two C-terminal domains"/>
    <property type="match status" value="2"/>
</dbReference>
<dbReference type="AlphaFoldDB" id="A0A4W5QB51"/>
<feature type="binding site" evidence="9">
    <location>
        <position position="410"/>
    </location>
    <ligand>
        <name>Ca(2+)</name>
        <dbReference type="ChEBI" id="CHEBI:29108"/>
    </ligand>
</feature>
<evidence type="ECO:0000256" key="7">
    <source>
        <dbReference type="ARBA" id="ARBA00051843"/>
    </source>
</evidence>
<name>A0A4W5QB51_9TELE</name>
<dbReference type="PANTHER" id="PTHR11590">
    <property type="entry name" value="PROTEIN-GLUTAMINE GAMMA-GLUTAMYLTRANSFERASE"/>
    <property type="match status" value="1"/>
</dbReference>
<feature type="binding site" evidence="9">
    <location>
        <position position="458"/>
    </location>
    <ligand>
        <name>Ca(2+)</name>
        <dbReference type="ChEBI" id="CHEBI:29108"/>
    </ligand>
</feature>
<dbReference type="FunFam" id="3.90.260.10:FF:000001">
    <property type="entry name" value="Protein-glutamine gamma-glutamyltransferase 2"/>
    <property type="match status" value="1"/>
</dbReference>
<evidence type="ECO:0000259" key="10">
    <source>
        <dbReference type="SMART" id="SM00460"/>
    </source>
</evidence>
<dbReference type="GO" id="GO:0046872">
    <property type="term" value="F:metal ion binding"/>
    <property type="evidence" value="ECO:0007669"/>
    <property type="project" value="UniProtKB-KW"/>
</dbReference>
<dbReference type="GO" id="GO:0007399">
    <property type="term" value="P:nervous system development"/>
    <property type="evidence" value="ECO:0007669"/>
    <property type="project" value="UniProtKB-ARBA"/>
</dbReference>
<dbReference type="InterPro" id="IPR038765">
    <property type="entry name" value="Papain-like_cys_pep_sf"/>
</dbReference>
<dbReference type="Pfam" id="PF00868">
    <property type="entry name" value="Transglut_N"/>
    <property type="match status" value="1"/>
</dbReference>